<keyword evidence="1" id="KW-0472">Membrane</keyword>
<evidence type="ECO:0008006" key="4">
    <source>
        <dbReference type="Google" id="ProtNLM"/>
    </source>
</evidence>
<gene>
    <name evidence="2" type="ORF">ALQ53_04112</name>
</gene>
<name>A0AB37Q3U0_PSECA</name>
<proteinExistence type="predicted"/>
<sequence length="79" mass="8811">HRRFKLHQNIVSISVAVTLMAICAWFFTAFSSVHVVNLGAGNNLKVSGLRDQWLRGDVVVMIRHAERCDRSTNPCMASA</sequence>
<comment type="caution">
    <text evidence="2">The sequence shown here is derived from an EMBL/GenBank/DDBJ whole genome shotgun (WGS) entry which is preliminary data.</text>
</comment>
<accession>A0AB37Q3U0</accession>
<evidence type="ECO:0000313" key="3">
    <source>
        <dbReference type="Proteomes" id="UP000269335"/>
    </source>
</evidence>
<dbReference type="Proteomes" id="UP000269335">
    <property type="component" value="Unassembled WGS sequence"/>
</dbReference>
<feature type="non-terminal residue" evidence="2">
    <location>
        <position position="1"/>
    </location>
</feature>
<organism evidence="2 3">
    <name type="scientific">Pseudomonas cannabina</name>
    <dbReference type="NCBI Taxonomy" id="86840"/>
    <lineage>
        <taxon>Bacteria</taxon>
        <taxon>Pseudomonadati</taxon>
        <taxon>Pseudomonadota</taxon>
        <taxon>Gammaproteobacteria</taxon>
        <taxon>Pseudomonadales</taxon>
        <taxon>Pseudomonadaceae</taxon>
        <taxon>Pseudomonas</taxon>
    </lineage>
</organism>
<keyword evidence="1" id="KW-1133">Transmembrane helix</keyword>
<evidence type="ECO:0000256" key="1">
    <source>
        <dbReference type="SAM" id="Phobius"/>
    </source>
</evidence>
<feature type="non-terminal residue" evidence="2">
    <location>
        <position position="79"/>
    </location>
</feature>
<dbReference type="AlphaFoldDB" id="A0AB37Q3U0"/>
<evidence type="ECO:0000313" key="2">
    <source>
        <dbReference type="EMBL" id="RMN76753.1"/>
    </source>
</evidence>
<feature type="transmembrane region" description="Helical" evidence="1">
    <location>
        <begin position="12"/>
        <end position="36"/>
    </location>
</feature>
<protein>
    <recommendedName>
        <fullName evidence="4">Histidine phosphatase family protein</fullName>
    </recommendedName>
</protein>
<keyword evidence="1" id="KW-0812">Transmembrane</keyword>
<dbReference type="EMBL" id="RBPH01000253">
    <property type="protein sequence ID" value="RMN76753.1"/>
    <property type="molecule type" value="Genomic_DNA"/>
</dbReference>
<reference evidence="2 3" key="1">
    <citation type="submission" date="2018-08" db="EMBL/GenBank/DDBJ databases">
        <title>Recombination of ecologically and evolutionarily significant loci maintains genetic cohesion in the Pseudomonas syringae species complex.</title>
        <authorList>
            <person name="Dillon M."/>
            <person name="Thakur S."/>
            <person name="Almeida R.N.D."/>
            <person name="Weir B.S."/>
            <person name="Guttman D.S."/>
        </authorList>
    </citation>
    <scope>NUCLEOTIDE SEQUENCE [LARGE SCALE GENOMIC DNA]</scope>
    <source>
        <strain evidence="2 3">ICMP 15201</strain>
    </source>
</reference>